<evidence type="ECO:0000256" key="1">
    <source>
        <dbReference type="PROSITE-ProRule" id="PRU00168"/>
    </source>
</evidence>
<evidence type="ECO:0000256" key="3">
    <source>
        <dbReference type="SAM" id="MobiDB-lite"/>
    </source>
</evidence>
<dbReference type="AlphaFoldDB" id="A0A8H7HE42"/>
<keyword evidence="1" id="KW-0344">Guanine-nucleotide releasing factor</keyword>
<comment type="caution">
    <text evidence="7">The sequence shown here is derived from an EMBL/GenBank/DDBJ whole genome shotgun (WGS) entry which is preliminary data.</text>
</comment>
<dbReference type="GO" id="GO:0004674">
    <property type="term" value="F:protein serine/threonine kinase activity"/>
    <property type="evidence" value="ECO:0007669"/>
    <property type="project" value="TreeGrafter"/>
</dbReference>
<dbReference type="SMART" id="SM00147">
    <property type="entry name" value="RasGEF"/>
    <property type="match status" value="1"/>
</dbReference>
<dbReference type="InterPro" id="IPR011009">
    <property type="entry name" value="Kinase-like_dom_sf"/>
</dbReference>
<feature type="compositionally biased region" description="Polar residues" evidence="3">
    <location>
        <begin position="602"/>
        <end position="619"/>
    </location>
</feature>
<feature type="domain" description="Protein kinase" evidence="5">
    <location>
        <begin position="214"/>
        <end position="506"/>
    </location>
</feature>
<reference evidence="7" key="1">
    <citation type="submission" date="2020-09" db="EMBL/GenBank/DDBJ databases">
        <title>Comparative genome analyses of four rice-infecting Rhizoctonia solani isolates reveal extensive enrichment of homogalacturonan modification genes.</title>
        <authorList>
            <person name="Lee D.-Y."/>
            <person name="Jeon J."/>
            <person name="Kim K.-T."/>
            <person name="Cheong K."/>
            <person name="Song H."/>
            <person name="Choi G."/>
            <person name="Ko J."/>
            <person name="Opiyo S.O."/>
            <person name="Zuo S."/>
            <person name="Madhav S."/>
            <person name="Lee Y.-H."/>
            <person name="Wang G.-L."/>
        </authorList>
    </citation>
    <scope>NUCLEOTIDE SEQUENCE</scope>
    <source>
        <strain evidence="7">AG1-IA YN-7</strain>
    </source>
</reference>
<keyword evidence="2" id="KW-0175">Coiled coil</keyword>
<dbReference type="Pfam" id="PF00618">
    <property type="entry name" value="RasGEF_N"/>
    <property type="match status" value="1"/>
</dbReference>
<dbReference type="Gene3D" id="1.10.510.10">
    <property type="entry name" value="Transferase(Phosphotransferase) domain 1"/>
    <property type="match status" value="2"/>
</dbReference>
<dbReference type="PROSITE" id="PS50011">
    <property type="entry name" value="PROTEIN_KINASE_DOM"/>
    <property type="match status" value="1"/>
</dbReference>
<dbReference type="Gene3D" id="1.20.930.20">
    <property type="entry name" value="Adaptor protein Cbl, N-terminal domain"/>
    <property type="match status" value="1"/>
</dbReference>
<dbReference type="SUPFAM" id="SSF48366">
    <property type="entry name" value="Ras GEF"/>
    <property type="match status" value="1"/>
</dbReference>
<dbReference type="InterPro" id="IPR051681">
    <property type="entry name" value="Ser/Thr_Kinases-Pseudokinases"/>
</dbReference>
<feature type="domain" description="N-terminal Ras-GEF" evidence="6">
    <location>
        <begin position="670"/>
        <end position="804"/>
    </location>
</feature>
<dbReference type="GO" id="GO:0007166">
    <property type="term" value="P:cell surface receptor signaling pathway"/>
    <property type="evidence" value="ECO:0007669"/>
    <property type="project" value="InterPro"/>
</dbReference>
<dbReference type="EMBL" id="JACYCC010000035">
    <property type="protein sequence ID" value="KAF8682187.1"/>
    <property type="molecule type" value="Genomic_DNA"/>
</dbReference>
<feature type="coiled-coil region" evidence="2">
    <location>
        <begin position="38"/>
        <end position="77"/>
    </location>
</feature>
<dbReference type="PROSITE" id="PS00720">
    <property type="entry name" value="RASGEF"/>
    <property type="match status" value="1"/>
</dbReference>
<dbReference type="PROSITE" id="PS00109">
    <property type="entry name" value="PROTEIN_KINASE_TYR"/>
    <property type="match status" value="1"/>
</dbReference>
<dbReference type="PROSITE" id="PS50212">
    <property type="entry name" value="RASGEF_NTER"/>
    <property type="match status" value="1"/>
</dbReference>
<organism evidence="7 8">
    <name type="scientific">Rhizoctonia solani</name>
    <dbReference type="NCBI Taxonomy" id="456999"/>
    <lineage>
        <taxon>Eukaryota</taxon>
        <taxon>Fungi</taxon>
        <taxon>Dikarya</taxon>
        <taxon>Basidiomycota</taxon>
        <taxon>Agaricomycotina</taxon>
        <taxon>Agaricomycetes</taxon>
        <taxon>Cantharellales</taxon>
        <taxon>Ceratobasidiaceae</taxon>
        <taxon>Rhizoctonia</taxon>
    </lineage>
</organism>
<dbReference type="InterPro" id="IPR019804">
    <property type="entry name" value="Ras_G-nucl-exch_fac_CS"/>
</dbReference>
<dbReference type="SUPFAM" id="SSF56112">
    <property type="entry name" value="Protein kinase-like (PK-like)"/>
    <property type="match status" value="1"/>
</dbReference>
<evidence type="ECO:0000259" key="5">
    <source>
        <dbReference type="PROSITE" id="PS50011"/>
    </source>
</evidence>
<evidence type="ECO:0000259" key="4">
    <source>
        <dbReference type="PROSITE" id="PS50009"/>
    </source>
</evidence>
<dbReference type="InterPro" id="IPR036964">
    <property type="entry name" value="RASGEF_cat_dom_sf"/>
</dbReference>
<dbReference type="Pfam" id="PF00617">
    <property type="entry name" value="RasGEF"/>
    <property type="match status" value="1"/>
</dbReference>
<evidence type="ECO:0000256" key="2">
    <source>
        <dbReference type="SAM" id="Coils"/>
    </source>
</evidence>
<dbReference type="Gene3D" id="1.10.840.10">
    <property type="entry name" value="Ras guanine-nucleotide exchange factors catalytic domain"/>
    <property type="match status" value="1"/>
</dbReference>
<accession>A0A8H7HE42</accession>
<feature type="domain" description="Ras-GEF" evidence="4">
    <location>
        <begin position="824"/>
        <end position="1052"/>
    </location>
</feature>
<dbReference type="CDD" id="cd21037">
    <property type="entry name" value="MLKL_NTD"/>
    <property type="match status" value="1"/>
</dbReference>
<evidence type="ECO:0000313" key="8">
    <source>
        <dbReference type="Proteomes" id="UP000650582"/>
    </source>
</evidence>
<name>A0A8H7HE42_9AGAM</name>
<gene>
    <name evidence="7" type="ORF">RHS04_02343</name>
</gene>
<dbReference type="GO" id="GO:0005085">
    <property type="term" value="F:guanyl-nucleotide exchange factor activity"/>
    <property type="evidence" value="ECO:0007669"/>
    <property type="project" value="UniProtKB-KW"/>
</dbReference>
<evidence type="ECO:0000259" key="6">
    <source>
        <dbReference type="PROSITE" id="PS50212"/>
    </source>
</evidence>
<dbReference type="InterPro" id="IPR000719">
    <property type="entry name" value="Prot_kinase_dom"/>
</dbReference>
<dbReference type="InterPro" id="IPR001245">
    <property type="entry name" value="Ser-Thr/Tyr_kinase_cat_dom"/>
</dbReference>
<dbReference type="GO" id="GO:0007264">
    <property type="term" value="P:small GTPase-mediated signal transduction"/>
    <property type="evidence" value="ECO:0007669"/>
    <property type="project" value="InterPro"/>
</dbReference>
<feature type="compositionally biased region" description="Low complexity" evidence="3">
    <location>
        <begin position="551"/>
        <end position="562"/>
    </location>
</feature>
<dbReference type="PANTHER" id="PTHR44329">
    <property type="entry name" value="SERINE/THREONINE-PROTEIN KINASE TNNI3K-RELATED"/>
    <property type="match status" value="1"/>
</dbReference>
<dbReference type="InterPro" id="IPR001895">
    <property type="entry name" value="RASGEF_cat_dom"/>
</dbReference>
<dbReference type="PROSITE" id="PS50009">
    <property type="entry name" value="RASGEF_CAT"/>
    <property type="match status" value="1"/>
</dbReference>
<feature type="region of interest" description="Disordered" evidence="3">
    <location>
        <begin position="598"/>
        <end position="619"/>
    </location>
</feature>
<protein>
    <submittedName>
        <fullName evidence="7">Guanine nucleotide exchange factor for Ras-like small GTPases</fullName>
    </submittedName>
</protein>
<dbReference type="InterPro" id="IPR000651">
    <property type="entry name" value="Ras-like_Gua-exchang_fac_N"/>
</dbReference>
<dbReference type="Pfam" id="PF07714">
    <property type="entry name" value="PK_Tyr_Ser-Thr"/>
    <property type="match status" value="1"/>
</dbReference>
<dbReference type="InterPro" id="IPR008266">
    <property type="entry name" value="Tyr_kinase_AS"/>
</dbReference>
<proteinExistence type="predicted"/>
<dbReference type="InterPro" id="IPR036537">
    <property type="entry name" value="Adaptor_Cbl_N_dom_sf"/>
</dbReference>
<dbReference type="GO" id="GO:0005524">
    <property type="term" value="F:ATP binding"/>
    <property type="evidence" value="ECO:0007669"/>
    <property type="project" value="InterPro"/>
</dbReference>
<dbReference type="Gene3D" id="1.20.870.10">
    <property type="entry name" value="Son of sevenless (SoS) protein Chain: S domain 1"/>
    <property type="match status" value="1"/>
</dbReference>
<sequence>MDLGVPNEILGIVVAAARDIHKRSQDISVHRRQCTQMAQRCAELVNSLREQEDALENAKLREAVDELEGVLLKIRKKVFEWADLGRVKSFMRQEQVADDIDTFNGLLDTHINKFQILTSIELNRQQRKMDLYRQNDQEEMKEMLHKIIRSVDDLATAVGMRDDVPKLMQTIQEELKGEQPDTEKYQALRGGLDTLHVKTGILPPLTDLTGQVTKLSEHPVAEGGTADIYEGHWVGDEKVMLKAIRHVESGSATRRFRREVDIWRRLEHKNILRFYGICYIGPRLFAVAPWAEGGSLHMFIRKNVECDRMRLLSEVASGLKYLHTFRPMIVHGDLRAANVVISASEEALLTDFGLSKIVAEEEGMDAASTSLENAGSARWMAPELFQVETSTSSSGVTSSSGKYVVFRDVVSGQVINFTSTGPIFTYPPEVLTGIPPFSKLRLDGQVIAALIQGNLPERPEPRDAMHQRGLSDEMWKLINQCWEWKPTARPEMRTLASEVRKLHTEHLRKYGVTCLSGSNLGIYRAMSLFDSSVWGSQANVANLGLLPTPPTSSGMSSSPGSSRLGQGVLSDSPRTIIYELPKATHSPYISPATAIPIPKAPGTQQRLDTPGGSNLGSSPDTAYNWQGSIDRSPTIARVPQYRPRPGSVFSHQSDIAAPHPEGHPIINYDEHGNVLTGNLEGLVMHLLCGTTATSMDKQFRECFLSVYRGFARVEDLWPMLVDRYRNETSKVTTSYDPQRRTIKLREMMLAILNDWLELQAIEPKDKGFLLGIKNFIDESFFDEPLDVNWSRLQERIQWHLINLNQFVDEPPSEAAGRTKWSELDAAAVAKQLMRIESNLFQKILPSDCATRLKNISDEELLNIPRFFKNNYRVEDWCLSLILFIDSNDIEKRAQAITFLKRVAEESLKIRSFSSAHAIMSALTHAHVNGLEYTWRLVDRRVKEGLKQMSQLLSDVDKYKNALNSNLQLPSVPILSIHLRDLSRTYKELQTQVVVEGEELVNFQKFTEVWKSIKELMKYQLPRPDIPQDDKASAYLEYVFAQIDGNSGLQDQLKAKSEELHRREKRDFNLRRLGMEDAGFRPPKKR</sequence>
<dbReference type="InterPro" id="IPR059179">
    <property type="entry name" value="MLKL-like_MCAfunc"/>
</dbReference>
<feature type="region of interest" description="Disordered" evidence="3">
    <location>
        <begin position="549"/>
        <end position="568"/>
    </location>
</feature>
<evidence type="ECO:0000313" key="7">
    <source>
        <dbReference type="EMBL" id="KAF8682187.1"/>
    </source>
</evidence>
<dbReference type="Proteomes" id="UP000650582">
    <property type="component" value="Unassembled WGS sequence"/>
</dbReference>
<dbReference type="InterPro" id="IPR023578">
    <property type="entry name" value="Ras_GEF_dom_sf"/>
</dbReference>